<evidence type="ECO:0000313" key="4">
    <source>
        <dbReference type="EMBL" id="ADY25385.1"/>
    </source>
</evidence>
<organism evidence="4 5">
    <name type="scientific">Deinococcus proteolyticus (strain ATCC 35074 / DSM 20540 / JCM 6276 / NBRC 101906 / NCIMB 13154 / VKM Ac-1939 / CCM 2703 / MRP)</name>
    <dbReference type="NCBI Taxonomy" id="693977"/>
    <lineage>
        <taxon>Bacteria</taxon>
        <taxon>Thermotogati</taxon>
        <taxon>Deinococcota</taxon>
        <taxon>Deinococci</taxon>
        <taxon>Deinococcales</taxon>
        <taxon>Deinococcaceae</taxon>
        <taxon>Deinococcus</taxon>
    </lineage>
</organism>
<dbReference type="RefSeq" id="WP_013613994.1">
    <property type="nucleotide sequence ID" value="NC_015161.1"/>
</dbReference>
<evidence type="ECO:0000259" key="3">
    <source>
        <dbReference type="PROSITE" id="PS50887"/>
    </source>
</evidence>
<accession>F0RP70</accession>
<dbReference type="Pfam" id="PF00563">
    <property type="entry name" value="EAL"/>
    <property type="match status" value="1"/>
</dbReference>
<dbReference type="InterPro" id="IPR001633">
    <property type="entry name" value="EAL_dom"/>
</dbReference>
<keyword evidence="5" id="KW-1185">Reference proteome</keyword>
<dbReference type="InterPro" id="IPR029787">
    <property type="entry name" value="Nucleotide_cyclase"/>
</dbReference>
<dbReference type="KEGG" id="dpt:Deipr_0212"/>
<name>F0RP70_DEIPM</name>
<feature type="domain" description="EAL" evidence="2">
    <location>
        <begin position="639"/>
        <end position="892"/>
    </location>
</feature>
<dbReference type="InterPro" id="IPR000014">
    <property type="entry name" value="PAS"/>
</dbReference>
<dbReference type="SUPFAM" id="SSF55073">
    <property type="entry name" value="Nucleotide cyclase"/>
    <property type="match status" value="1"/>
</dbReference>
<dbReference type="PANTHER" id="PTHR44757">
    <property type="entry name" value="DIGUANYLATE CYCLASE DGCP"/>
    <property type="match status" value="1"/>
</dbReference>
<dbReference type="Gene3D" id="3.30.70.270">
    <property type="match status" value="1"/>
</dbReference>
<dbReference type="OrthoDB" id="51381at2"/>
<dbReference type="AlphaFoldDB" id="F0RP70"/>
<dbReference type="Gene3D" id="3.30.450.20">
    <property type="entry name" value="PAS domain"/>
    <property type="match status" value="2"/>
</dbReference>
<dbReference type="CDD" id="cd01948">
    <property type="entry name" value="EAL"/>
    <property type="match status" value="1"/>
</dbReference>
<feature type="domain" description="PAS" evidence="1">
    <location>
        <begin position="340"/>
        <end position="387"/>
    </location>
</feature>
<dbReference type="InterPro" id="IPR035919">
    <property type="entry name" value="EAL_sf"/>
</dbReference>
<dbReference type="SMART" id="SM00052">
    <property type="entry name" value="EAL"/>
    <property type="match status" value="1"/>
</dbReference>
<gene>
    <name evidence="4" type="ordered locus">Deipr_0212</name>
</gene>
<dbReference type="STRING" id="693977.Deipr_0212"/>
<dbReference type="PROSITE" id="PS50887">
    <property type="entry name" value="GGDEF"/>
    <property type="match status" value="1"/>
</dbReference>
<dbReference type="EMBL" id="CP002536">
    <property type="protein sequence ID" value="ADY25385.1"/>
    <property type="molecule type" value="Genomic_DNA"/>
</dbReference>
<evidence type="ECO:0000313" key="5">
    <source>
        <dbReference type="Proteomes" id="UP000007718"/>
    </source>
</evidence>
<dbReference type="SUPFAM" id="SSF55785">
    <property type="entry name" value="PYP-like sensor domain (PAS domain)"/>
    <property type="match status" value="3"/>
</dbReference>
<reference evidence="5" key="1">
    <citation type="submission" date="2011-02" db="EMBL/GenBank/DDBJ databases">
        <title>The complete sequence of chromosome of Deinococcus proteolyticus DSM 20540.</title>
        <authorList>
            <consortium name="US DOE Joint Genome Institute (JGI-PGF)"/>
            <person name="Lucas S."/>
            <person name="Copeland A."/>
            <person name="Lapidus A."/>
            <person name="Bruce D."/>
            <person name="Goodwin L."/>
            <person name="Pitluck S."/>
            <person name="Kyrpides N."/>
            <person name="Mavromatis K."/>
            <person name="Pagani I."/>
            <person name="Ivanova N."/>
            <person name="Ovchinnikova G."/>
            <person name="Zeytun A."/>
            <person name="Detter J.C."/>
            <person name="Han C."/>
            <person name="Land M."/>
            <person name="Hauser L."/>
            <person name="Markowitz V."/>
            <person name="Cheng J.-F."/>
            <person name="Hugenholtz P."/>
            <person name="Woyke T."/>
            <person name="Wu D."/>
            <person name="Pukall R."/>
            <person name="Steenblock K."/>
            <person name="Brambilla E."/>
            <person name="Klenk H.-P."/>
            <person name="Eisen J.A."/>
        </authorList>
    </citation>
    <scope>NUCLEOTIDE SEQUENCE [LARGE SCALE GENOMIC DNA]</scope>
    <source>
        <strain evidence="5">ATCC 35074 / DSM 20540 / JCM 6276 / NBRC 101906 / NCIMB 13154 / VKM Ac-1939 / CCM 2703 / MRP</strain>
    </source>
</reference>
<dbReference type="InterPro" id="IPR052155">
    <property type="entry name" value="Biofilm_reg_signaling"/>
</dbReference>
<feature type="domain" description="GGDEF" evidence="3">
    <location>
        <begin position="502"/>
        <end position="630"/>
    </location>
</feature>
<dbReference type="PROSITE" id="PS50883">
    <property type="entry name" value="EAL"/>
    <property type="match status" value="1"/>
</dbReference>
<reference evidence="4 5" key="2">
    <citation type="journal article" date="2012" name="Stand. Genomic Sci.">
        <title>Complete genome sequence of the orange-red pigmented, radioresistant Deinococcus proteolyticus type strain (MRP(T)).</title>
        <authorList>
            <person name="Copeland A."/>
            <person name="Zeytun A."/>
            <person name="Yassawong M."/>
            <person name="Nolan M."/>
            <person name="Lucas S."/>
            <person name="Hammon N."/>
            <person name="Deshpande S."/>
            <person name="Cheng J.F."/>
            <person name="Han C."/>
            <person name="Tapia R."/>
            <person name="Goodwin L.A."/>
            <person name="Pitluck S."/>
            <person name="Mavromatis K."/>
            <person name="Liolios K."/>
            <person name="Pagani I."/>
            <person name="Ivanova N."/>
            <person name="Mikhailova N."/>
            <person name="Pati A."/>
            <person name="Chen A."/>
            <person name="Palaniappan K."/>
            <person name="Land M."/>
            <person name="Hauser L."/>
            <person name="Jeffries C.D."/>
            <person name="Brambilla E.M."/>
            <person name="Rohde M."/>
            <person name="Sikorski J."/>
            <person name="Pukall R."/>
            <person name="Goker M."/>
            <person name="Detter J.C."/>
            <person name="Woyke T."/>
            <person name="Bristow J."/>
            <person name="Eisen J.A."/>
            <person name="Markowitz V."/>
            <person name="Hugenholtz P."/>
            <person name="Kyrpides N.C."/>
            <person name="Klenk H.P."/>
            <person name="Lapidus A."/>
        </authorList>
    </citation>
    <scope>NUCLEOTIDE SEQUENCE [LARGE SCALE GENOMIC DNA]</scope>
    <source>
        <strain evidence="5">ATCC 35074 / DSM 20540 / JCM 6276 / NBRC 101906 / NCIMB 13154 / VKM Ac-1939 / CCM 2703 / MRP</strain>
    </source>
</reference>
<dbReference type="Pfam" id="PF08448">
    <property type="entry name" value="PAS_4"/>
    <property type="match status" value="1"/>
</dbReference>
<dbReference type="SUPFAM" id="SSF141868">
    <property type="entry name" value="EAL domain-like"/>
    <property type="match status" value="1"/>
</dbReference>
<evidence type="ECO:0000259" key="1">
    <source>
        <dbReference type="PROSITE" id="PS50112"/>
    </source>
</evidence>
<protein>
    <submittedName>
        <fullName evidence="4">Diguanylate cyclase/phosphodiesterase with PAS/PAC sensor(S)</fullName>
    </submittedName>
</protein>
<dbReference type="HOGENOM" id="CLU_000445_70_20_0"/>
<dbReference type="eggNOG" id="COG2200">
    <property type="taxonomic scope" value="Bacteria"/>
</dbReference>
<evidence type="ECO:0000259" key="2">
    <source>
        <dbReference type="PROSITE" id="PS50883"/>
    </source>
</evidence>
<dbReference type="InterPro" id="IPR013656">
    <property type="entry name" value="PAS_4"/>
</dbReference>
<dbReference type="Pfam" id="PF13188">
    <property type="entry name" value="PAS_8"/>
    <property type="match status" value="1"/>
</dbReference>
<proteinExistence type="predicted"/>
<dbReference type="CDD" id="cd00130">
    <property type="entry name" value="PAS"/>
    <property type="match status" value="1"/>
</dbReference>
<dbReference type="PANTHER" id="PTHR44757:SF2">
    <property type="entry name" value="BIOFILM ARCHITECTURE MAINTENANCE PROTEIN MBAA"/>
    <property type="match status" value="1"/>
</dbReference>
<dbReference type="Gene3D" id="3.20.20.450">
    <property type="entry name" value="EAL domain"/>
    <property type="match status" value="1"/>
</dbReference>
<dbReference type="InterPro" id="IPR035965">
    <property type="entry name" value="PAS-like_dom_sf"/>
</dbReference>
<dbReference type="SMART" id="SM00091">
    <property type="entry name" value="PAS"/>
    <property type="match status" value="3"/>
</dbReference>
<dbReference type="InterPro" id="IPR000160">
    <property type="entry name" value="GGDEF_dom"/>
</dbReference>
<dbReference type="Pfam" id="PF00990">
    <property type="entry name" value="GGDEF"/>
    <property type="match status" value="1"/>
</dbReference>
<dbReference type="PROSITE" id="PS50112">
    <property type="entry name" value="PAS"/>
    <property type="match status" value="1"/>
</dbReference>
<dbReference type="InterPro" id="IPR043128">
    <property type="entry name" value="Rev_trsase/Diguanyl_cyclase"/>
</dbReference>
<dbReference type="Proteomes" id="UP000007718">
    <property type="component" value="Chromosome"/>
</dbReference>
<dbReference type="SMART" id="SM00267">
    <property type="entry name" value="GGDEF"/>
    <property type="match status" value="1"/>
</dbReference>
<sequence>MTVPASKLPTGPLWPRVVQDLLGLYAPQASFLGQLGGSYLRVSAQSIEPQAQQALDPPGEWLDQGVLDWVSVDGHLLGLLWSPEGVSPEVTELFNRLLATQQGTAATADFELLLTQLPQPTAWLDMELRVLETSRSFLDLFRLERSDAVGHNVRQLGLPVQVRYLEEAVQGRQPEWPEWETEDPRDPEHTLWLRSTVQPFFTGQQSGLLWSLQDITDERQKGEWLRSLLDGLGVPAAVIDLSGEIQQANQALGELSGLEGLTGECLQDLTLFSEAGKRTVQGLITLAAEGGAALAHPERRKGQPLTLELRRSAARPDLLVAQLSEGRTTGAVKPDAADEDQALLQEVLNQQHTATLLVDRSGVLRLINDQAAQLSGTDAARLLGKNLRRQMELLGINLFSASGEPFQLNPWIETLPHSAEVILETPGQGRRPMALNIGPVSPVGSQEDRSVPSDLLLITLRDLSDLKRAQAQATYGAYHDQLTGLYNRAGLRRFLAQPDTPQSGTVAVVELDEYAAMTTATESTAIHHLLMQLAASFRSLAATHQGEAARLGDGTFALWLPGLSMKRAGLATEQVTQGSFRVGKSTTGLTFATGLAETGNQSPDVALGNAEIAAQFARRRGRGQVTPYHDELRVQLAETFRLEQSLRDSVSSGQLKLHYQPTLHLESGQISGAEALLRWERISTRLSPHELLELAARLRLLQPLSDWVMREAMQQQRAWNELWPNLRVGINVSLEELRQPGALGALWPLLEQLEQQGSPLPNIEISATSMVDFRQQDAGVLQQLHEAGAALWLDHFGEGVMSLTSLTEFPLTGLKLHPQMMSGLERGGRGPDLVAATLDLAGRLNLQVTAVGVETPGQLDALKRLGCHQAQGYAISPPLKATALGDWLRDHTPGGPLSATPALDLSSI</sequence>
<dbReference type="eggNOG" id="COG2199">
    <property type="taxonomic scope" value="Bacteria"/>
</dbReference>
<dbReference type="Pfam" id="PF13426">
    <property type="entry name" value="PAS_9"/>
    <property type="match status" value="1"/>
</dbReference>